<name>A0ACA9QP25_9GLOM</name>
<organism evidence="1 2">
    <name type="scientific">Cetraspora pellucida</name>
    <dbReference type="NCBI Taxonomy" id="1433469"/>
    <lineage>
        <taxon>Eukaryota</taxon>
        <taxon>Fungi</taxon>
        <taxon>Fungi incertae sedis</taxon>
        <taxon>Mucoromycota</taxon>
        <taxon>Glomeromycotina</taxon>
        <taxon>Glomeromycetes</taxon>
        <taxon>Diversisporales</taxon>
        <taxon>Gigasporaceae</taxon>
        <taxon>Cetraspora</taxon>
    </lineage>
</organism>
<dbReference type="EMBL" id="CAJVPW010043682">
    <property type="protein sequence ID" value="CAG8752598.1"/>
    <property type="molecule type" value="Genomic_DNA"/>
</dbReference>
<feature type="non-terminal residue" evidence="1">
    <location>
        <position position="1"/>
    </location>
</feature>
<protein>
    <submittedName>
        <fullName evidence="1">12363_t:CDS:1</fullName>
    </submittedName>
</protein>
<proteinExistence type="predicted"/>
<accession>A0ACA9QP25</accession>
<keyword evidence="2" id="KW-1185">Reference proteome</keyword>
<gene>
    <name evidence="1" type="ORF">SPELUC_LOCUS14588</name>
</gene>
<reference evidence="1" key="1">
    <citation type="submission" date="2021-06" db="EMBL/GenBank/DDBJ databases">
        <authorList>
            <person name="Kallberg Y."/>
            <person name="Tangrot J."/>
            <person name="Rosling A."/>
        </authorList>
    </citation>
    <scope>NUCLEOTIDE SEQUENCE</scope>
    <source>
        <strain evidence="1">28 12/20/2015</strain>
    </source>
</reference>
<evidence type="ECO:0000313" key="2">
    <source>
        <dbReference type="Proteomes" id="UP000789366"/>
    </source>
</evidence>
<dbReference type="Proteomes" id="UP000789366">
    <property type="component" value="Unassembled WGS sequence"/>
</dbReference>
<sequence length="231" mass="26546">LAKYQLDKGIFQTIRWKYFHPFNKPHLQFSSGDLLFFAGKFMIEDRIEYITVAYATIVNVGDLDDGFKSDEIPLCVLHFMFPVKVKHNPKICDNIVYFWAECYVYNSFTTHDIHMDLIVSYPAQATRFNHLHDYIKIGCLFVVFGFIKFEKPDIIVLEATDIDYLSFFDFNYNTTLETSPSTVSKSLTVPTLSTTPQELDSFDVNVGITSNKKDKKKLSDLVLDSLNLGAT</sequence>
<feature type="non-terminal residue" evidence="1">
    <location>
        <position position="231"/>
    </location>
</feature>
<evidence type="ECO:0000313" key="1">
    <source>
        <dbReference type="EMBL" id="CAG8752598.1"/>
    </source>
</evidence>
<comment type="caution">
    <text evidence="1">The sequence shown here is derived from an EMBL/GenBank/DDBJ whole genome shotgun (WGS) entry which is preliminary data.</text>
</comment>